<keyword evidence="2" id="KW-1185">Reference proteome</keyword>
<dbReference type="AlphaFoldDB" id="M4BG76"/>
<name>M4BG76_HYAAE</name>
<protein>
    <submittedName>
        <fullName evidence="1">Uncharacterized protein</fullName>
    </submittedName>
</protein>
<sequence length="101" mass="11222">MSLHAVDHRFKTFTMTFLRHSAGGRTAILTGCILRSHYSHLERLRLSIKLLITNKMSGCVVTTSCYLPSHSHTTPSFLILLAQDVGRHGVPLPKGPVETVR</sequence>
<dbReference type="EnsemblProtists" id="HpaT805297">
    <property type="protein sequence ID" value="HpaP805297"/>
    <property type="gene ID" value="HpaG805297"/>
</dbReference>
<dbReference type="VEuPathDB" id="FungiDB:HpaG805297"/>
<dbReference type="InParanoid" id="M4BG76"/>
<evidence type="ECO:0000313" key="1">
    <source>
        <dbReference type="EnsemblProtists" id="HpaP805297"/>
    </source>
</evidence>
<evidence type="ECO:0000313" key="2">
    <source>
        <dbReference type="Proteomes" id="UP000011713"/>
    </source>
</evidence>
<reference evidence="1" key="2">
    <citation type="submission" date="2015-06" db="UniProtKB">
        <authorList>
            <consortium name="EnsemblProtists"/>
        </authorList>
    </citation>
    <scope>IDENTIFICATION</scope>
    <source>
        <strain evidence="1">Emoy2</strain>
    </source>
</reference>
<organism evidence="1 2">
    <name type="scientific">Hyaloperonospora arabidopsidis (strain Emoy2)</name>
    <name type="common">Downy mildew agent</name>
    <name type="synonym">Peronospora arabidopsidis</name>
    <dbReference type="NCBI Taxonomy" id="559515"/>
    <lineage>
        <taxon>Eukaryota</taxon>
        <taxon>Sar</taxon>
        <taxon>Stramenopiles</taxon>
        <taxon>Oomycota</taxon>
        <taxon>Peronosporomycetes</taxon>
        <taxon>Peronosporales</taxon>
        <taxon>Peronosporaceae</taxon>
        <taxon>Hyaloperonospora</taxon>
    </lineage>
</organism>
<accession>M4BG76</accession>
<dbReference type="HOGENOM" id="CLU_2297089_0_0_1"/>
<dbReference type="EMBL" id="JH598226">
    <property type="status" value="NOT_ANNOTATED_CDS"/>
    <property type="molecule type" value="Genomic_DNA"/>
</dbReference>
<proteinExistence type="predicted"/>
<reference evidence="2" key="1">
    <citation type="journal article" date="2010" name="Science">
        <title>Signatures of adaptation to obligate biotrophy in the Hyaloperonospora arabidopsidis genome.</title>
        <authorList>
            <person name="Baxter L."/>
            <person name="Tripathy S."/>
            <person name="Ishaque N."/>
            <person name="Boot N."/>
            <person name="Cabral A."/>
            <person name="Kemen E."/>
            <person name="Thines M."/>
            <person name="Ah-Fong A."/>
            <person name="Anderson R."/>
            <person name="Badejoko W."/>
            <person name="Bittner-Eddy P."/>
            <person name="Boore J.L."/>
            <person name="Chibucos M.C."/>
            <person name="Coates M."/>
            <person name="Dehal P."/>
            <person name="Delehaunty K."/>
            <person name="Dong S."/>
            <person name="Downton P."/>
            <person name="Dumas B."/>
            <person name="Fabro G."/>
            <person name="Fronick C."/>
            <person name="Fuerstenberg S.I."/>
            <person name="Fulton L."/>
            <person name="Gaulin E."/>
            <person name="Govers F."/>
            <person name="Hughes L."/>
            <person name="Humphray S."/>
            <person name="Jiang R.H."/>
            <person name="Judelson H."/>
            <person name="Kamoun S."/>
            <person name="Kyung K."/>
            <person name="Meijer H."/>
            <person name="Minx P."/>
            <person name="Morris P."/>
            <person name="Nelson J."/>
            <person name="Phuntumart V."/>
            <person name="Qutob D."/>
            <person name="Rehmany A."/>
            <person name="Rougon-Cardoso A."/>
            <person name="Ryden P."/>
            <person name="Torto-Alalibo T."/>
            <person name="Studholme D."/>
            <person name="Wang Y."/>
            <person name="Win J."/>
            <person name="Wood J."/>
            <person name="Clifton S.W."/>
            <person name="Rogers J."/>
            <person name="Van den Ackerveken G."/>
            <person name="Jones J.D."/>
            <person name="McDowell J.M."/>
            <person name="Beynon J."/>
            <person name="Tyler B.M."/>
        </authorList>
    </citation>
    <scope>NUCLEOTIDE SEQUENCE [LARGE SCALE GENOMIC DNA]</scope>
    <source>
        <strain evidence="2">Emoy2</strain>
    </source>
</reference>
<dbReference type="Proteomes" id="UP000011713">
    <property type="component" value="Unassembled WGS sequence"/>
</dbReference>